<dbReference type="InterPro" id="IPR017871">
    <property type="entry name" value="ABC_transporter-like_CS"/>
</dbReference>
<dbReference type="PROSITE" id="PS50893">
    <property type="entry name" value="ABC_TRANSPORTER_2"/>
    <property type="match status" value="1"/>
</dbReference>
<sequence length="568" mass="64219">MSTLRIFYRLSRPFWCERGQWLAWLMLATVIGLGLLVVQINVLINGWSKTFYDTLSAFDTGALYGLVAEYTLYLAAYVLIYVLLDYVRKGLVLRWRQVMTARLTDAWLADQAFYRLGLGGEPDNPDQRIAQDVDVMVDLSIELVASLVINLAQVGAFVVILWNLSGVQTFSLFGEHFTVHGYLVWIVLAYTLFGSLLTHWIGKPLHRLNYEREHREADFRASLLRKREHAEQIALYRGESVERQHLAQRFAAIAENWRQLMGRERDLSLFTVAYQRLSLIIPVFAALPAFMAKAITLGGLMQIRSAFNAVHDSLSWFIKLYSKLVRWSAALERLDQFEQAIAASRLKVTAPPQGDCLCAQGLTLCRPDGSVLLDDLHLRAQPGQWLRLAGRSGLGKSTLLRTLQGLWPYCLGDWQLPAGRSLLLPQKPYLPRMSLRSLLAYPQLEHFGDRALLAVLDKVGLAAWGERLDDEQEWERVLSGGEQQRLGLARALLYRPDTLYLDEATSQLDLTSAKALLQMLRRELPACTVVGVTHQEGLVGLFERTVELEKLAEPAKRPAQESPVSRGC</sequence>
<proteinExistence type="predicted"/>
<dbReference type="InterPro" id="IPR027417">
    <property type="entry name" value="P-loop_NTPase"/>
</dbReference>
<feature type="domain" description="ABC transmembrane type-1" evidence="10">
    <location>
        <begin position="24"/>
        <end position="326"/>
    </location>
</feature>
<evidence type="ECO:0000256" key="1">
    <source>
        <dbReference type="ARBA" id="ARBA00004651"/>
    </source>
</evidence>
<evidence type="ECO:0000256" key="8">
    <source>
        <dbReference type="SAM" id="Phobius"/>
    </source>
</evidence>
<dbReference type="PROSITE" id="PS00211">
    <property type="entry name" value="ABC_TRANSPORTER_1"/>
    <property type="match status" value="1"/>
</dbReference>
<evidence type="ECO:0000313" key="11">
    <source>
        <dbReference type="EMBL" id="TLP61867.1"/>
    </source>
</evidence>
<keyword evidence="4" id="KW-0547">Nucleotide-binding</keyword>
<accession>A0A5R8Z9Y8</accession>
<dbReference type="Pfam" id="PF00005">
    <property type="entry name" value="ABC_tran"/>
    <property type="match status" value="1"/>
</dbReference>
<evidence type="ECO:0000313" key="12">
    <source>
        <dbReference type="Proteomes" id="UP000309819"/>
    </source>
</evidence>
<evidence type="ECO:0000256" key="2">
    <source>
        <dbReference type="ARBA" id="ARBA00022448"/>
    </source>
</evidence>
<evidence type="ECO:0000259" key="9">
    <source>
        <dbReference type="PROSITE" id="PS50893"/>
    </source>
</evidence>
<dbReference type="RefSeq" id="WP_138219328.1">
    <property type="nucleotide sequence ID" value="NZ_VAUO01000003.1"/>
</dbReference>
<keyword evidence="7 8" id="KW-0472">Membrane</keyword>
<keyword evidence="3 8" id="KW-0812">Transmembrane</keyword>
<feature type="domain" description="ABC transporter" evidence="9">
    <location>
        <begin position="357"/>
        <end position="568"/>
    </location>
</feature>
<dbReference type="Proteomes" id="UP000309819">
    <property type="component" value="Unassembled WGS sequence"/>
</dbReference>
<dbReference type="AlphaFoldDB" id="A0A5R8Z9Y8"/>
<evidence type="ECO:0000256" key="3">
    <source>
        <dbReference type="ARBA" id="ARBA00022692"/>
    </source>
</evidence>
<gene>
    <name evidence="11" type="ORF">FEM01_10270</name>
</gene>
<reference evidence="11 12" key="1">
    <citation type="submission" date="2019-05" db="EMBL/GenBank/DDBJ databases">
        <title>Pseudomonas sp. SC006 isolated from lettuce that can produce HBGAs.</title>
        <authorList>
            <person name="Wang D."/>
            <person name="Liao N."/>
            <person name="Liu D."/>
            <person name="Zhang Z."/>
            <person name="Zou S."/>
        </authorList>
    </citation>
    <scope>NUCLEOTIDE SEQUENCE [LARGE SCALE GENOMIC DNA]</scope>
    <source>
        <strain evidence="11 12">SC006</strain>
    </source>
</reference>
<keyword evidence="6 8" id="KW-1133">Transmembrane helix</keyword>
<feature type="transmembrane region" description="Helical" evidence="8">
    <location>
        <begin position="267"/>
        <end position="291"/>
    </location>
</feature>
<dbReference type="GO" id="GO:0140359">
    <property type="term" value="F:ABC-type transporter activity"/>
    <property type="evidence" value="ECO:0007669"/>
    <property type="project" value="InterPro"/>
</dbReference>
<keyword evidence="12" id="KW-1185">Reference proteome</keyword>
<dbReference type="GO" id="GO:0005524">
    <property type="term" value="F:ATP binding"/>
    <property type="evidence" value="ECO:0007669"/>
    <property type="project" value="UniProtKB-KW"/>
</dbReference>
<dbReference type="InterPro" id="IPR050835">
    <property type="entry name" value="ABC_transporter_sub-D"/>
</dbReference>
<dbReference type="InterPro" id="IPR003439">
    <property type="entry name" value="ABC_transporter-like_ATP-bd"/>
</dbReference>
<dbReference type="SUPFAM" id="SSF90123">
    <property type="entry name" value="ABC transporter transmembrane region"/>
    <property type="match status" value="1"/>
</dbReference>
<feature type="transmembrane region" description="Helical" evidence="8">
    <location>
        <begin position="62"/>
        <end position="84"/>
    </location>
</feature>
<evidence type="ECO:0000256" key="7">
    <source>
        <dbReference type="ARBA" id="ARBA00023136"/>
    </source>
</evidence>
<dbReference type="PANTHER" id="PTHR11384">
    <property type="entry name" value="ATP-BINDING CASSETTE, SUB-FAMILY D MEMBER"/>
    <property type="match status" value="1"/>
</dbReference>
<dbReference type="SUPFAM" id="SSF52540">
    <property type="entry name" value="P-loop containing nucleoside triphosphate hydrolases"/>
    <property type="match status" value="1"/>
</dbReference>
<dbReference type="PROSITE" id="PS50929">
    <property type="entry name" value="ABC_TM1F"/>
    <property type="match status" value="1"/>
</dbReference>
<comment type="caution">
    <text evidence="11">The sequence shown here is derived from an EMBL/GenBank/DDBJ whole genome shotgun (WGS) entry which is preliminary data.</text>
</comment>
<dbReference type="PANTHER" id="PTHR11384:SF59">
    <property type="entry name" value="LYSOSOMAL COBALAMIN TRANSPORTER ABCD4"/>
    <property type="match status" value="1"/>
</dbReference>
<dbReference type="InterPro" id="IPR003593">
    <property type="entry name" value="AAA+_ATPase"/>
</dbReference>
<dbReference type="InterPro" id="IPR036640">
    <property type="entry name" value="ABC1_TM_sf"/>
</dbReference>
<evidence type="ECO:0000256" key="5">
    <source>
        <dbReference type="ARBA" id="ARBA00022840"/>
    </source>
</evidence>
<dbReference type="EMBL" id="VAUO01000003">
    <property type="protein sequence ID" value="TLP61867.1"/>
    <property type="molecule type" value="Genomic_DNA"/>
</dbReference>
<feature type="transmembrane region" description="Helical" evidence="8">
    <location>
        <begin position="182"/>
        <end position="202"/>
    </location>
</feature>
<protein>
    <submittedName>
        <fullName evidence="11">ABC transporter ATP-binding protein/permease</fullName>
    </submittedName>
</protein>
<feature type="transmembrane region" description="Helical" evidence="8">
    <location>
        <begin position="21"/>
        <end position="42"/>
    </location>
</feature>
<dbReference type="InterPro" id="IPR011527">
    <property type="entry name" value="ABC1_TM_dom"/>
</dbReference>
<comment type="subcellular location">
    <subcellularLocation>
        <location evidence="1">Cell membrane</location>
        <topology evidence="1">Multi-pass membrane protein</topology>
    </subcellularLocation>
</comment>
<evidence type="ECO:0000256" key="4">
    <source>
        <dbReference type="ARBA" id="ARBA00022741"/>
    </source>
</evidence>
<dbReference type="Pfam" id="PF06472">
    <property type="entry name" value="ABC_membrane_2"/>
    <property type="match status" value="1"/>
</dbReference>
<dbReference type="OrthoDB" id="9810134at2"/>
<dbReference type="GO" id="GO:0005886">
    <property type="term" value="C:plasma membrane"/>
    <property type="evidence" value="ECO:0007669"/>
    <property type="project" value="UniProtKB-SubCell"/>
</dbReference>
<keyword evidence="2" id="KW-0813">Transport</keyword>
<dbReference type="GO" id="GO:0016887">
    <property type="term" value="F:ATP hydrolysis activity"/>
    <property type="evidence" value="ECO:0007669"/>
    <property type="project" value="InterPro"/>
</dbReference>
<evidence type="ECO:0000259" key="10">
    <source>
        <dbReference type="PROSITE" id="PS50929"/>
    </source>
</evidence>
<feature type="transmembrane region" description="Helical" evidence="8">
    <location>
        <begin position="143"/>
        <end position="162"/>
    </location>
</feature>
<dbReference type="Gene3D" id="3.40.50.300">
    <property type="entry name" value="P-loop containing nucleotide triphosphate hydrolases"/>
    <property type="match status" value="1"/>
</dbReference>
<keyword evidence="5 11" id="KW-0067">ATP-binding</keyword>
<dbReference type="Gene3D" id="1.20.1560.10">
    <property type="entry name" value="ABC transporter type 1, transmembrane domain"/>
    <property type="match status" value="1"/>
</dbReference>
<organism evidence="11 12">
    <name type="scientific">Pseudomonas mosselii</name>
    <dbReference type="NCBI Taxonomy" id="78327"/>
    <lineage>
        <taxon>Bacteria</taxon>
        <taxon>Pseudomonadati</taxon>
        <taxon>Pseudomonadota</taxon>
        <taxon>Gammaproteobacteria</taxon>
        <taxon>Pseudomonadales</taxon>
        <taxon>Pseudomonadaceae</taxon>
        <taxon>Pseudomonas</taxon>
    </lineage>
</organism>
<name>A0A5R8Z9Y8_9PSED</name>
<dbReference type="SMART" id="SM00382">
    <property type="entry name" value="AAA"/>
    <property type="match status" value="1"/>
</dbReference>
<evidence type="ECO:0000256" key="6">
    <source>
        <dbReference type="ARBA" id="ARBA00022989"/>
    </source>
</evidence>